<keyword evidence="2" id="KW-1185">Reference proteome</keyword>
<comment type="caution">
    <text evidence="1">The sequence shown here is derived from an EMBL/GenBank/DDBJ whole genome shotgun (WGS) entry which is preliminary data.</text>
</comment>
<proteinExistence type="predicted"/>
<evidence type="ECO:0000313" key="2">
    <source>
        <dbReference type="Proteomes" id="UP001164539"/>
    </source>
</evidence>
<evidence type="ECO:0000313" key="1">
    <source>
        <dbReference type="EMBL" id="KAJ4714708.1"/>
    </source>
</evidence>
<protein>
    <submittedName>
        <fullName evidence="1">F-box family protein</fullName>
    </submittedName>
</protein>
<dbReference type="Proteomes" id="UP001164539">
    <property type="component" value="Chromosome 7"/>
</dbReference>
<sequence length="372" mass="42139">MESPNPALEALTTLMLPLDVIIDILSRLPVKSLLRCKCLSKFFRSLIDGQDFINLHLKQSLETSSNFSLILSGFTEPDSKIFCGSLDSLDNCVEVDHPFRNCKYIRSYDTLVIGSCNGLVALHNRREGIVLFNPSTKEHRILPNFYSGLDNCYVYFDGFGYDASTDNFKLVRIIVFNNPLYTEVTVYRLKTNTWKRIENFPFYFFTNAGNGALASGALHWVANLNLNADEDDLIIAFDLKKEEFYQVPIPPAGEGGFFISTEVLGGCLSVVCMYDYERPCDFWVMKEYGVKESWTKLFSFQEGAIIPSAYVPALAYSKSGDKVLVQHQGNLYWYHLDDQRVESIVEIDCKVYNAIVCVDSLVSPNAYARSDD</sequence>
<organism evidence="1 2">
    <name type="scientific">Melia azedarach</name>
    <name type="common">Chinaberry tree</name>
    <dbReference type="NCBI Taxonomy" id="155640"/>
    <lineage>
        <taxon>Eukaryota</taxon>
        <taxon>Viridiplantae</taxon>
        <taxon>Streptophyta</taxon>
        <taxon>Embryophyta</taxon>
        <taxon>Tracheophyta</taxon>
        <taxon>Spermatophyta</taxon>
        <taxon>Magnoliopsida</taxon>
        <taxon>eudicotyledons</taxon>
        <taxon>Gunneridae</taxon>
        <taxon>Pentapetalae</taxon>
        <taxon>rosids</taxon>
        <taxon>malvids</taxon>
        <taxon>Sapindales</taxon>
        <taxon>Meliaceae</taxon>
        <taxon>Melia</taxon>
    </lineage>
</organism>
<reference evidence="1 2" key="1">
    <citation type="journal article" date="2023" name="Science">
        <title>Complex scaffold remodeling in plant triterpene biosynthesis.</title>
        <authorList>
            <person name="De La Pena R."/>
            <person name="Hodgson H."/>
            <person name="Liu J.C."/>
            <person name="Stephenson M.J."/>
            <person name="Martin A.C."/>
            <person name="Owen C."/>
            <person name="Harkess A."/>
            <person name="Leebens-Mack J."/>
            <person name="Jimenez L.E."/>
            <person name="Osbourn A."/>
            <person name="Sattely E.S."/>
        </authorList>
    </citation>
    <scope>NUCLEOTIDE SEQUENCE [LARGE SCALE GENOMIC DNA]</scope>
    <source>
        <strain evidence="2">cv. JPN11</strain>
        <tissue evidence="1">Leaf</tissue>
    </source>
</reference>
<gene>
    <name evidence="1" type="ORF">OWV82_013155</name>
</gene>
<name>A0ACC1XTN3_MELAZ</name>
<accession>A0ACC1XTN3</accession>
<dbReference type="EMBL" id="CM051400">
    <property type="protein sequence ID" value="KAJ4714708.1"/>
    <property type="molecule type" value="Genomic_DNA"/>
</dbReference>